<dbReference type="AlphaFoldDB" id="A0ABD3B1Z8"/>
<gene>
    <name evidence="1" type="ORF">ACH5RR_000732</name>
</gene>
<proteinExistence type="predicted"/>
<dbReference type="Proteomes" id="UP001630127">
    <property type="component" value="Unassembled WGS sequence"/>
</dbReference>
<comment type="caution">
    <text evidence="1">The sequence shown here is derived from an EMBL/GenBank/DDBJ whole genome shotgun (WGS) entry which is preliminary data.</text>
</comment>
<protein>
    <submittedName>
        <fullName evidence="1">Uncharacterized protein</fullName>
    </submittedName>
</protein>
<evidence type="ECO:0000313" key="1">
    <source>
        <dbReference type="EMBL" id="KAL3537366.1"/>
    </source>
</evidence>
<evidence type="ECO:0000313" key="2">
    <source>
        <dbReference type="Proteomes" id="UP001630127"/>
    </source>
</evidence>
<organism evidence="1 2">
    <name type="scientific">Cinchona calisaya</name>
    <dbReference type="NCBI Taxonomy" id="153742"/>
    <lineage>
        <taxon>Eukaryota</taxon>
        <taxon>Viridiplantae</taxon>
        <taxon>Streptophyta</taxon>
        <taxon>Embryophyta</taxon>
        <taxon>Tracheophyta</taxon>
        <taxon>Spermatophyta</taxon>
        <taxon>Magnoliopsida</taxon>
        <taxon>eudicotyledons</taxon>
        <taxon>Gunneridae</taxon>
        <taxon>Pentapetalae</taxon>
        <taxon>asterids</taxon>
        <taxon>lamiids</taxon>
        <taxon>Gentianales</taxon>
        <taxon>Rubiaceae</taxon>
        <taxon>Cinchonoideae</taxon>
        <taxon>Cinchoneae</taxon>
        <taxon>Cinchona</taxon>
    </lineage>
</organism>
<sequence length="125" mass="14179">MAEAYVRCLNLSMKSDSRIFLSHFPWIGAETVSPESWICVKVLIVFLQCSYFFFQLCPSPLNVDPQESQNRMFYPELYLHSGAMLSVGSTILFQPKSSSILKDCQDVTEGQNYSAFQISCSNKNV</sequence>
<accession>A0ABD3B1Z8</accession>
<reference evidence="1 2" key="1">
    <citation type="submission" date="2024-11" db="EMBL/GenBank/DDBJ databases">
        <title>A near-complete genome assembly of Cinchona calisaya.</title>
        <authorList>
            <person name="Lian D.C."/>
            <person name="Zhao X.W."/>
            <person name="Wei L."/>
        </authorList>
    </citation>
    <scope>NUCLEOTIDE SEQUENCE [LARGE SCALE GENOMIC DNA]</scope>
    <source>
        <tissue evidence="1">Nenye</tissue>
    </source>
</reference>
<name>A0ABD3B1Z8_9GENT</name>
<dbReference type="EMBL" id="JBJUIK010000001">
    <property type="protein sequence ID" value="KAL3537366.1"/>
    <property type="molecule type" value="Genomic_DNA"/>
</dbReference>
<keyword evidence="2" id="KW-1185">Reference proteome</keyword>